<keyword evidence="1" id="KW-0732">Signal</keyword>
<evidence type="ECO:0000256" key="1">
    <source>
        <dbReference type="SAM" id="SignalP"/>
    </source>
</evidence>
<dbReference type="EMBL" id="MSFK01000008">
    <property type="protein sequence ID" value="PWY91931.1"/>
    <property type="molecule type" value="Genomic_DNA"/>
</dbReference>
<feature type="chain" id="PRO_5016338007" description="Secreted protein" evidence="1">
    <location>
        <begin position="20"/>
        <end position="985"/>
    </location>
</feature>
<evidence type="ECO:0000313" key="3">
    <source>
        <dbReference type="Proteomes" id="UP000246702"/>
    </source>
</evidence>
<dbReference type="PANTHER" id="PTHR36848:SF2">
    <property type="entry name" value="SECRETED PROTEIN"/>
    <property type="match status" value="1"/>
</dbReference>
<comment type="caution">
    <text evidence="2">The sequence shown here is derived from an EMBL/GenBank/DDBJ whole genome shotgun (WGS) entry which is preliminary data.</text>
</comment>
<dbReference type="RefSeq" id="XP_025469659.1">
    <property type="nucleotide sequence ID" value="XM_025613771.1"/>
</dbReference>
<dbReference type="PANTHER" id="PTHR36848">
    <property type="entry name" value="DNA-BINDING PROTEIN (PUTATIVE SECRETED PROTEIN)-RELATED"/>
    <property type="match status" value="1"/>
</dbReference>
<accession>A0A317X175</accession>
<dbReference type="InterPro" id="IPR053161">
    <property type="entry name" value="Ulvan_degrading_GH"/>
</dbReference>
<dbReference type="STRING" id="1450535.A0A317X175"/>
<dbReference type="Gene3D" id="2.60.120.260">
    <property type="entry name" value="Galactose-binding domain-like"/>
    <property type="match status" value="1"/>
</dbReference>
<sequence length="985" mass="107317">MYLLSFLIAAALFTTNVRGIGTNDHVEPDIDYGTFQNPSSSVRPRFRYWVNDASVNLSVVAEDVKAISKAGAGGLELLGYYLYGDSSTFGGQLASPLQSDWTVFGYGSPAWKNLVETVLTAAKEDGLLVDFAIGPNQGAGVPAPYNDDGLLWDLAGFNTTFSTDQGFDDTLPGWGAGPLIAAVTARISSTASSNETYKVLAKSSLLDVTYLIGSSGHLTIEPNDTTERFEHLVFAYYLVHSEYREVQSPADVEAAVPQSPVTTYSQNGSWVIDHFSSKGALVAVDLWKQSLLDSEIGALLREVGNYMWEDSQEYSVSTWWTPRLQEVFLSNRGYSINKFIPILVGSGGGSSPNITYVTDEADAGASHTVDYQQTLTELNAEYLTSLTQWSNELGIQFSAQVVYNLPMDMLANIPYVNGPECETLGFSNNIDSYRQFAGPAHLAGKRVISNEAGAEMSKVYQEPIPELLWTLKRALAGSVNQFVLHGYPNSGNYGNTTWPGFTTFAYLSRNQFVGQTGIPKVDLAFWSKSTSYKSVPTAYIPVDLQSAGYTYEYFSPDNFILPGAYVSNGTFAPNQQAFKALVVRANETLTAAGVAKLVEYAHAGLPIIFSGGLPSNFSGYNPEAAQLATKALTNLTSLDDIHVVSYRNLATTLRSLDILPRTSVSANRTWYTFWRHDTTTLEDYVYIYNDATGVPYGGGFSVGSISFETTGTPFLYDAWSGDVTALSFYQQSEMRTTIPLQLAGNQSIIIGFHKNTQPSLHALNTTDGVLWVTGNTTSLTVYRSFDSETRSIQLSSGKAATLAPMLTPAFTLSNWTLIVESWTSPSDLYNVEAGPTRTNYTFELPTLLPWNQISSSLANVSGLGYYSTTFSWPPQTANGTVFGVVIDLGPITHTARVTVNGQVLPPGEIFWARWDIGHLLRRGPNDVQVVVSTPLGNGLRTYWDKLETSGKLASATVASPPDEAEYGLIAPVQIVAYRKDQIAQC</sequence>
<name>A0A317X175_9EURO</name>
<dbReference type="OrthoDB" id="2588159at2759"/>
<dbReference type="InterPro" id="IPR008979">
    <property type="entry name" value="Galactose-bd-like_sf"/>
</dbReference>
<dbReference type="SUPFAM" id="SSF49785">
    <property type="entry name" value="Galactose-binding domain-like"/>
    <property type="match status" value="1"/>
</dbReference>
<proteinExistence type="predicted"/>
<dbReference type="Pfam" id="PF17132">
    <property type="entry name" value="Glyco_hydro_106"/>
    <property type="match status" value="1"/>
</dbReference>
<gene>
    <name evidence="2" type="ORF">BO94DRAFT_555096</name>
</gene>
<protein>
    <recommendedName>
        <fullName evidence="4">Secreted protein</fullName>
    </recommendedName>
</protein>
<dbReference type="GeneID" id="37115914"/>
<dbReference type="Proteomes" id="UP000246702">
    <property type="component" value="Unassembled WGS sequence"/>
</dbReference>
<keyword evidence="3" id="KW-1185">Reference proteome</keyword>
<feature type="signal peptide" evidence="1">
    <location>
        <begin position="1"/>
        <end position="19"/>
    </location>
</feature>
<organism evidence="2 3">
    <name type="scientific">Aspergillus sclerotioniger CBS 115572</name>
    <dbReference type="NCBI Taxonomy" id="1450535"/>
    <lineage>
        <taxon>Eukaryota</taxon>
        <taxon>Fungi</taxon>
        <taxon>Dikarya</taxon>
        <taxon>Ascomycota</taxon>
        <taxon>Pezizomycotina</taxon>
        <taxon>Eurotiomycetes</taxon>
        <taxon>Eurotiomycetidae</taxon>
        <taxon>Eurotiales</taxon>
        <taxon>Aspergillaceae</taxon>
        <taxon>Aspergillus</taxon>
        <taxon>Aspergillus subgen. Circumdati</taxon>
    </lineage>
</organism>
<dbReference type="AlphaFoldDB" id="A0A317X175"/>
<evidence type="ECO:0000313" key="2">
    <source>
        <dbReference type="EMBL" id="PWY91931.1"/>
    </source>
</evidence>
<evidence type="ECO:0008006" key="4">
    <source>
        <dbReference type="Google" id="ProtNLM"/>
    </source>
</evidence>
<reference evidence="2 3" key="1">
    <citation type="submission" date="2016-12" db="EMBL/GenBank/DDBJ databases">
        <title>The genomes of Aspergillus section Nigri reveals drivers in fungal speciation.</title>
        <authorList>
            <consortium name="DOE Joint Genome Institute"/>
            <person name="Vesth T.C."/>
            <person name="Nybo J."/>
            <person name="Theobald S."/>
            <person name="Brandl J."/>
            <person name="Frisvad J.C."/>
            <person name="Nielsen K.F."/>
            <person name="Lyhne E.K."/>
            <person name="Kogle M.E."/>
            <person name="Kuo A."/>
            <person name="Riley R."/>
            <person name="Clum A."/>
            <person name="Nolan M."/>
            <person name="Lipzen A."/>
            <person name="Salamov A."/>
            <person name="Henrissat B."/>
            <person name="Wiebenga A."/>
            <person name="De Vries R.P."/>
            <person name="Grigoriev I.V."/>
            <person name="Mortensen U.H."/>
            <person name="Andersen M.R."/>
            <person name="Baker S.E."/>
        </authorList>
    </citation>
    <scope>NUCLEOTIDE SEQUENCE [LARGE SCALE GENOMIC DNA]</scope>
    <source>
        <strain evidence="2 3">CBS 115572</strain>
    </source>
</reference>